<gene>
    <name evidence="7" type="ORF">TR142172</name>
</gene>
<evidence type="ECO:0000256" key="1">
    <source>
        <dbReference type="ARBA" id="ARBA00022723"/>
    </source>
</evidence>
<dbReference type="Gene3D" id="3.30.40.10">
    <property type="entry name" value="Zinc/RING finger domain, C3HC4 (zinc finger)"/>
    <property type="match status" value="1"/>
</dbReference>
<evidence type="ECO:0000256" key="5">
    <source>
        <dbReference type="SAM" id="MobiDB-lite"/>
    </source>
</evidence>
<dbReference type="AlphaFoldDB" id="A0A0X3P642"/>
<dbReference type="SUPFAM" id="SSF57850">
    <property type="entry name" value="RING/U-box"/>
    <property type="match status" value="1"/>
</dbReference>
<dbReference type="InterPro" id="IPR013083">
    <property type="entry name" value="Znf_RING/FYVE/PHD"/>
</dbReference>
<keyword evidence="1" id="KW-0479">Metal-binding</keyword>
<feature type="domain" description="RING-type" evidence="6">
    <location>
        <begin position="14"/>
        <end position="54"/>
    </location>
</feature>
<organism evidence="7">
    <name type="scientific">Schistocephalus solidus</name>
    <name type="common">Tapeworm</name>
    <dbReference type="NCBI Taxonomy" id="70667"/>
    <lineage>
        <taxon>Eukaryota</taxon>
        <taxon>Metazoa</taxon>
        <taxon>Spiralia</taxon>
        <taxon>Lophotrochozoa</taxon>
        <taxon>Platyhelminthes</taxon>
        <taxon>Cestoda</taxon>
        <taxon>Eucestoda</taxon>
        <taxon>Diphyllobothriidea</taxon>
        <taxon>Diphyllobothriidae</taxon>
        <taxon>Schistocephalus</taxon>
    </lineage>
</organism>
<dbReference type="PROSITE" id="PS50089">
    <property type="entry name" value="ZF_RING_2"/>
    <property type="match status" value="1"/>
</dbReference>
<protein>
    <submittedName>
        <fullName evidence="7">Ring finger domain</fullName>
    </submittedName>
</protein>
<dbReference type="InterPro" id="IPR018957">
    <property type="entry name" value="Znf_C3HC4_RING-type"/>
</dbReference>
<evidence type="ECO:0000256" key="4">
    <source>
        <dbReference type="PROSITE-ProRule" id="PRU00175"/>
    </source>
</evidence>
<accession>A0A0X3P642</accession>
<feature type="compositionally biased region" description="Polar residues" evidence="5">
    <location>
        <begin position="172"/>
        <end position="190"/>
    </location>
</feature>
<evidence type="ECO:0000256" key="2">
    <source>
        <dbReference type="ARBA" id="ARBA00022771"/>
    </source>
</evidence>
<name>A0A0X3P642_SCHSO</name>
<dbReference type="EMBL" id="GEEE01016102">
    <property type="protein sequence ID" value="JAP47123.1"/>
    <property type="molecule type" value="Transcribed_RNA"/>
</dbReference>
<reference evidence="7" key="1">
    <citation type="submission" date="2016-01" db="EMBL/GenBank/DDBJ databases">
        <title>Reference transcriptome for the parasite Schistocephalus solidus: insights into the molecular evolution of parasitism.</title>
        <authorList>
            <person name="Hebert F.O."/>
            <person name="Grambauer S."/>
            <person name="Barber I."/>
            <person name="Landry C.R."/>
            <person name="Aubin-Horth N."/>
        </authorList>
    </citation>
    <scope>NUCLEOTIDE SEQUENCE</scope>
</reference>
<sequence>MVDLSGKLSRLIECSYCLDTCKTPYRLPCEHFFCKEPCLEALIKAAPLRCPLCRRTFTATEAQPFRLLNDILEIVQTKQSVSTTCSKCDCQTNSGKSMCDGCMQAADLNLQLHKLKDKPKTAASARIPQDVDCGNICYSITCPGSSVCRLTHIDDLSFAGMTSVHLPGPAENNSSYGQSCSKKSTKLPEQQQDDVESSSDLCTNLSCPGMPTCSKMHLVDVLNPPLGDRSRHGRLAPTCKSGLGRPLPVYKPQSTSGKAKTQKSPEIDQFCTDITCRGSSVCRKVHMADLMASMS</sequence>
<proteinExistence type="predicted"/>
<keyword evidence="3" id="KW-0862">Zinc</keyword>
<dbReference type="Pfam" id="PF00097">
    <property type="entry name" value="zf-C3HC4"/>
    <property type="match status" value="1"/>
</dbReference>
<keyword evidence="2 4" id="KW-0863">Zinc-finger</keyword>
<evidence type="ECO:0000256" key="3">
    <source>
        <dbReference type="ARBA" id="ARBA00022833"/>
    </source>
</evidence>
<dbReference type="InterPro" id="IPR001841">
    <property type="entry name" value="Znf_RING"/>
</dbReference>
<evidence type="ECO:0000313" key="7">
    <source>
        <dbReference type="EMBL" id="JAP47123.1"/>
    </source>
</evidence>
<feature type="region of interest" description="Disordered" evidence="5">
    <location>
        <begin position="172"/>
        <end position="195"/>
    </location>
</feature>
<evidence type="ECO:0000259" key="6">
    <source>
        <dbReference type="PROSITE" id="PS50089"/>
    </source>
</evidence>
<dbReference type="GO" id="GO:0008270">
    <property type="term" value="F:zinc ion binding"/>
    <property type="evidence" value="ECO:0007669"/>
    <property type="project" value="UniProtKB-KW"/>
</dbReference>